<dbReference type="InterPro" id="IPR041033">
    <property type="entry name" value="SpaA_PFL_dom_1"/>
</dbReference>
<dbReference type="InterPro" id="IPR026466">
    <property type="entry name" value="Fim_isopep_form_D2_dom"/>
</dbReference>
<feature type="compositionally biased region" description="Acidic residues" evidence="7">
    <location>
        <begin position="245"/>
        <end position="283"/>
    </location>
</feature>
<evidence type="ECO:0000256" key="6">
    <source>
        <dbReference type="ARBA" id="ARBA00023088"/>
    </source>
</evidence>
<dbReference type="Pfam" id="PF05738">
    <property type="entry name" value="Cna_B"/>
    <property type="match status" value="1"/>
</dbReference>
<dbReference type="EMBL" id="CP012502">
    <property type="protein sequence ID" value="AOM83855.1"/>
    <property type="molecule type" value="Genomic_DNA"/>
</dbReference>
<dbReference type="GO" id="GO:0007155">
    <property type="term" value="P:cell adhesion"/>
    <property type="evidence" value="ECO:0007669"/>
    <property type="project" value="InterPro"/>
</dbReference>
<keyword evidence="8" id="KW-0812">Transmembrane</keyword>
<keyword evidence="8" id="KW-1133">Transmembrane helix</keyword>
<evidence type="ECO:0000313" key="12">
    <source>
        <dbReference type="Proteomes" id="UP000094463"/>
    </source>
</evidence>
<feature type="compositionally biased region" description="Acidic residues" evidence="7">
    <location>
        <begin position="382"/>
        <end position="391"/>
    </location>
</feature>
<dbReference type="AlphaFoldDB" id="A0A1D7QXX3"/>
<dbReference type="SUPFAM" id="SSF49478">
    <property type="entry name" value="Cna protein B-type domain"/>
    <property type="match status" value="2"/>
</dbReference>
<dbReference type="PATRIC" id="fig|632773.3.peg.2632"/>
<dbReference type="InterPro" id="IPR008966">
    <property type="entry name" value="Adhesion_dom_sf"/>
</dbReference>
<feature type="domain" description="SpaA-like prealbumin fold" evidence="10">
    <location>
        <begin position="1044"/>
        <end position="1130"/>
    </location>
</feature>
<feature type="compositionally biased region" description="Basic and acidic residues" evidence="7">
    <location>
        <begin position="366"/>
        <end position="381"/>
    </location>
</feature>
<proteinExistence type="inferred from homology"/>
<keyword evidence="5" id="KW-0732">Signal</keyword>
<dbReference type="Gene3D" id="2.60.40.1280">
    <property type="match status" value="1"/>
</dbReference>
<dbReference type="PANTHER" id="PTHR36108">
    <property type="entry name" value="COLOSSIN-B-RELATED"/>
    <property type="match status" value="1"/>
</dbReference>
<keyword evidence="3" id="KW-0134">Cell wall</keyword>
<evidence type="ECO:0000256" key="3">
    <source>
        <dbReference type="ARBA" id="ARBA00022512"/>
    </source>
</evidence>
<sequence>MRNKLLYIGLILLLLTQFFVPALQTVAGSSDQPGRLDVSLQDSNQSEVTWLVDINKSQGSAEEISADLSLGSGLEKGAAPTVLNGKAEVQSSGNGYKIQMNEDAGAVSLLVTGKIIDPGQINYTLSATAAYQDGTFSASQTAQVIPDTTVNLEVQRSWNNVPEGVIHPEQSLSIVNANSGETVQSTTLSGDTNSHVFQELPEYNSNGEKHQYQLKADNLEHYEIVINGFSVTNNYNGPEPKADEPETVEAPEEEASDALDDDTPEEEELSTDKEDGESESAEGSEDKKSDKDSEVKEESTEESKEESTEEVKEEEEESKEEMKEEEKDDSKDESDEGRKDKESDEDSLSNEETPAEEKEEVTEETDQSKFEKVDDSGKSPEESESSDEEELSREFMEAFIYGWMLDLSMEELNEYLDLGDTELTTEEYELLMMYWIRDLTDDELLDMYSSLNPIDTTEPEPLNMMAVETEEEVSFTNFDEGCEWGVTSVDNTDFYRLPDDPSVKQQFIDVFGTWEVPEDAKAGDQFTLELPKELFRFVMTSHLFRTSDGESVGQIEVFEQTATFTLGVDGPESGTFSIRLLERNTGEVLTAGTYDLEYNAFYGDGLCPQTFETEAVIQFDLRVNENFLQKYVYDVTEDYIEWAIVVNAEDDPKVREFESISFNDSFVGHSDGDGRFTQTVDYFTPNDPDSDVRIFQIQVQDGTFDLEDGTQVTPGNGPSAVRLNTKKDNFDVDFGSNVRLDTTYLILVKTQRLDGFEEFKNCARITGSNFTAQFYSCASTKGSGIEEEFEFFANLHLEKLDENGQFLDGVEYTLFNADRETVAAGPEVVVDGRIVFEDLKTGLYFLKETKTVDGYVVDGRYYSVLVGDDEDADDDGNVPVKVMGMEVTEENPFSITNFKEAMIEKKINKTETELTIDRETDFTFDLSVNLPKDIADYSSFVITDELDDMLTIDGEEDVSVFADDNLFEGYDLEIDGQLITISITDFEGLDGIDNLLVELTVQINADAPGEIGIDNQAFLDYTNGSGTTGSLESNIVTVTPPITGQVVLTKIDSVTQAVLSGAEFDLQDADGKVIDSGVTGSDGKLMFDELAIGDYKLVETKAPDGYRLLLNPIEFSITAEDFEIELTVANTLRGYEIPAVGGMGTLGFYLAGLIVMLTALSAWIRGRKRTENIIKGE</sequence>
<name>A0A1D7QXX3_9BACI</name>
<feature type="compositionally biased region" description="Acidic residues" evidence="7">
    <location>
        <begin position="343"/>
        <end position="365"/>
    </location>
</feature>
<dbReference type="RefSeq" id="WP_069365794.1">
    <property type="nucleotide sequence ID" value="NZ_CP012502.1"/>
</dbReference>
<dbReference type="Gene3D" id="2.60.40.740">
    <property type="match status" value="1"/>
</dbReference>
<dbReference type="InterPro" id="IPR011252">
    <property type="entry name" value="Fibrogen-bd_dom1"/>
</dbReference>
<organism evidence="11 12">
    <name type="scientific">Salisediminibacterium beveridgei</name>
    <dbReference type="NCBI Taxonomy" id="632773"/>
    <lineage>
        <taxon>Bacteria</taxon>
        <taxon>Bacillati</taxon>
        <taxon>Bacillota</taxon>
        <taxon>Bacilli</taxon>
        <taxon>Bacillales</taxon>
        <taxon>Bacillaceae</taxon>
        <taxon>Salisediminibacterium</taxon>
    </lineage>
</organism>
<feature type="transmembrane region" description="Helical" evidence="8">
    <location>
        <begin position="1146"/>
        <end position="1164"/>
    </location>
</feature>
<evidence type="ECO:0000256" key="2">
    <source>
        <dbReference type="ARBA" id="ARBA00007257"/>
    </source>
</evidence>
<evidence type="ECO:0000259" key="10">
    <source>
        <dbReference type="Pfam" id="PF17802"/>
    </source>
</evidence>
<keyword evidence="6" id="KW-0572">Peptidoglycan-anchor</keyword>
<dbReference type="InterPro" id="IPR013783">
    <property type="entry name" value="Ig-like_fold"/>
</dbReference>
<reference evidence="11 12" key="1">
    <citation type="submission" date="2015-08" db="EMBL/GenBank/DDBJ databases">
        <title>The complete genome sequence of Bacillus beveridgei MLTeJB.</title>
        <authorList>
            <person name="Hanson T.E."/>
            <person name="Mesa C."/>
            <person name="Basesman S.M."/>
            <person name="Oremland R.S."/>
        </authorList>
    </citation>
    <scope>NUCLEOTIDE SEQUENCE [LARGE SCALE GENOMIC DNA]</scope>
    <source>
        <strain evidence="11 12">MLTeJB</strain>
    </source>
</reference>
<feature type="compositionally biased region" description="Basic and acidic residues" evidence="7">
    <location>
        <begin position="320"/>
        <end position="342"/>
    </location>
</feature>
<keyword evidence="4" id="KW-0964">Secreted</keyword>
<evidence type="ECO:0000259" key="9">
    <source>
        <dbReference type="Pfam" id="PF05738"/>
    </source>
</evidence>
<feature type="compositionally biased region" description="Basic and acidic residues" evidence="7">
    <location>
        <begin position="284"/>
        <end position="310"/>
    </location>
</feature>
<evidence type="ECO:0000313" key="11">
    <source>
        <dbReference type="EMBL" id="AOM83855.1"/>
    </source>
</evidence>
<dbReference type="SUPFAM" id="SSF49401">
    <property type="entry name" value="Bacterial adhesins"/>
    <property type="match status" value="1"/>
</dbReference>
<keyword evidence="8" id="KW-0472">Membrane</keyword>
<comment type="subcellular location">
    <subcellularLocation>
        <location evidence="1">Secreted</location>
        <location evidence="1">Cell wall</location>
    </subcellularLocation>
</comment>
<evidence type="ECO:0000256" key="8">
    <source>
        <dbReference type="SAM" id="Phobius"/>
    </source>
</evidence>
<feature type="domain" description="SpaA-like prealbumin fold" evidence="10">
    <location>
        <begin position="794"/>
        <end position="870"/>
    </location>
</feature>
<evidence type="ECO:0008006" key="13">
    <source>
        <dbReference type="Google" id="ProtNLM"/>
    </source>
</evidence>
<evidence type="ECO:0000256" key="4">
    <source>
        <dbReference type="ARBA" id="ARBA00022525"/>
    </source>
</evidence>
<feature type="region of interest" description="Disordered" evidence="7">
    <location>
        <begin position="232"/>
        <end position="391"/>
    </location>
</feature>
<dbReference type="KEGG" id="bbev:BBEV_2516"/>
<feature type="domain" description="CNA-B" evidence="9">
    <location>
        <begin position="153"/>
        <end position="233"/>
    </location>
</feature>
<dbReference type="NCBIfam" id="TIGR04226">
    <property type="entry name" value="RrgB_K2N_iso_D2"/>
    <property type="match status" value="1"/>
</dbReference>
<accession>A0A1D7QXX3</accession>
<dbReference type="PANTHER" id="PTHR36108:SF13">
    <property type="entry name" value="COLOSSIN-B-RELATED"/>
    <property type="match status" value="1"/>
</dbReference>
<dbReference type="InterPro" id="IPR008454">
    <property type="entry name" value="Collagen-bd_Cna-like_B-typ_dom"/>
</dbReference>
<dbReference type="STRING" id="632773.BBEV_2516"/>
<protein>
    <recommendedName>
        <fullName evidence="13">Cna protein B-type domain-containing protein</fullName>
    </recommendedName>
</protein>
<dbReference type="Gene3D" id="2.60.40.10">
    <property type="entry name" value="Immunoglobulins"/>
    <property type="match status" value="2"/>
</dbReference>
<dbReference type="Proteomes" id="UP000094463">
    <property type="component" value="Chromosome"/>
</dbReference>
<dbReference type="OrthoDB" id="2056845at2"/>
<keyword evidence="12" id="KW-1185">Reference proteome</keyword>
<gene>
    <name evidence="11" type="ORF">BBEV_2516</name>
</gene>
<evidence type="ECO:0000256" key="7">
    <source>
        <dbReference type="SAM" id="MobiDB-lite"/>
    </source>
</evidence>
<dbReference type="Gene3D" id="2.60.40.1140">
    <property type="entry name" value="Collagen-binding surface protein Cna, B-type domain"/>
    <property type="match status" value="1"/>
</dbReference>
<comment type="similarity">
    <text evidence="2">Belongs to the serine-aspartate repeat-containing protein (SDr) family.</text>
</comment>
<evidence type="ECO:0000256" key="5">
    <source>
        <dbReference type="ARBA" id="ARBA00022729"/>
    </source>
</evidence>
<dbReference type="Pfam" id="PF17802">
    <property type="entry name" value="SpaA"/>
    <property type="match status" value="2"/>
</dbReference>
<evidence type="ECO:0000256" key="1">
    <source>
        <dbReference type="ARBA" id="ARBA00004191"/>
    </source>
</evidence>